<comment type="caution">
    <text evidence="1">The sequence shown here is derived from an EMBL/GenBank/DDBJ whole genome shotgun (WGS) entry which is preliminary data.</text>
</comment>
<reference evidence="1 2" key="1">
    <citation type="submission" date="2021-11" db="EMBL/GenBank/DDBJ databases">
        <authorList>
            <person name="Islam A."/>
            <person name="Islam S."/>
            <person name="Flora M.S."/>
            <person name="Rahman M."/>
            <person name="Ziaur R.M."/>
            <person name="Epstein J.H."/>
            <person name="Hassan M."/>
            <person name="Klassen M."/>
            <person name="Woodard K."/>
            <person name="Webb A."/>
            <person name="Webby R.J."/>
            <person name="El Zowalaty M.E."/>
        </authorList>
    </citation>
    <scope>NUCLEOTIDE SEQUENCE [LARGE SCALE GENOMIC DNA]</scope>
    <source>
        <strain evidence="1">Pbs1</strain>
    </source>
</reference>
<name>A0ABN8CMK0_9STRA</name>
<dbReference type="Proteomes" id="UP001158986">
    <property type="component" value="Unassembled WGS sequence"/>
</dbReference>
<accession>A0ABN8CMK0</accession>
<dbReference type="EMBL" id="CAKLCB010000068">
    <property type="protein sequence ID" value="CAH0514340.1"/>
    <property type="molecule type" value="Genomic_DNA"/>
</dbReference>
<sequence>MDNSQAAEQVKSIGVQAVLETFRTTTGFPWWATLILSDVAVRAAIFPFYVLVLGEVDVNEGNFRLYKAALGVQYRGHIYARIRPQETSQRHAAWVTKCPRGDKKVQYASHSNCHWRICIHPYLHCMAYSARDMVRCGKFAGLDFDGLCFGTT</sequence>
<organism evidence="1 2">
    <name type="scientific">Peronospora belbahrii</name>
    <dbReference type="NCBI Taxonomy" id="622444"/>
    <lineage>
        <taxon>Eukaryota</taxon>
        <taxon>Sar</taxon>
        <taxon>Stramenopiles</taxon>
        <taxon>Oomycota</taxon>
        <taxon>Peronosporomycetes</taxon>
        <taxon>Peronosporales</taxon>
        <taxon>Peronosporaceae</taxon>
        <taxon>Peronospora</taxon>
    </lineage>
</organism>
<evidence type="ECO:0000313" key="1">
    <source>
        <dbReference type="EMBL" id="CAH0514340.1"/>
    </source>
</evidence>
<evidence type="ECO:0000313" key="2">
    <source>
        <dbReference type="Proteomes" id="UP001158986"/>
    </source>
</evidence>
<gene>
    <name evidence="1" type="ORF">PBS001_LOCUS1096</name>
</gene>
<proteinExistence type="predicted"/>
<keyword evidence="2" id="KW-1185">Reference proteome</keyword>
<protein>
    <submittedName>
        <fullName evidence="1">Uncharacterized protein</fullName>
    </submittedName>
</protein>